<sequence length="173" mass="18823">MTGPYAQADGDDETPVAEVVSAQRCISVQSLLGPCPQLLDVLRARLGGLDDRIDTLTRARRTRSEEWRACSEHTLTPPSGSDRVAANSMCAWPGKVLREFSFRAREKALMESPPAPRPIHRSSLCTDIGSQSDRDQCCHREPKRAAGPGAASGRRRHASAGPEATRNHRGSQP</sequence>
<evidence type="ECO:0000313" key="2">
    <source>
        <dbReference type="EMBL" id="GIE13117.1"/>
    </source>
</evidence>
<organism evidence="2 3">
    <name type="scientific">Paractinoplanes ferrugineus</name>
    <dbReference type="NCBI Taxonomy" id="113564"/>
    <lineage>
        <taxon>Bacteria</taxon>
        <taxon>Bacillati</taxon>
        <taxon>Actinomycetota</taxon>
        <taxon>Actinomycetes</taxon>
        <taxon>Micromonosporales</taxon>
        <taxon>Micromonosporaceae</taxon>
        <taxon>Paractinoplanes</taxon>
    </lineage>
</organism>
<evidence type="ECO:0000313" key="3">
    <source>
        <dbReference type="Proteomes" id="UP000598174"/>
    </source>
</evidence>
<name>A0A919J4B4_9ACTN</name>
<reference evidence="2" key="1">
    <citation type="submission" date="2021-01" db="EMBL/GenBank/DDBJ databases">
        <title>Whole genome shotgun sequence of Actinoplanes ferrugineus NBRC 15555.</title>
        <authorList>
            <person name="Komaki H."/>
            <person name="Tamura T."/>
        </authorList>
    </citation>
    <scope>NUCLEOTIDE SEQUENCE</scope>
    <source>
        <strain evidence="2">NBRC 15555</strain>
    </source>
</reference>
<gene>
    <name evidence="2" type="ORF">Afe05nite_49570</name>
</gene>
<keyword evidence="3" id="KW-1185">Reference proteome</keyword>
<protein>
    <submittedName>
        <fullName evidence="2">Uncharacterized protein</fullName>
    </submittedName>
</protein>
<evidence type="ECO:0000256" key="1">
    <source>
        <dbReference type="SAM" id="MobiDB-lite"/>
    </source>
</evidence>
<feature type="region of interest" description="Disordered" evidence="1">
    <location>
        <begin position="109"/>
        <end position="173"/>
    </location>
</feature>
<accession>A0A919J4B4</accession>
<proteinExistence type="predicted"/>
<comment type="caution">
    <text evidence="2">The sequence shown here is derived from an EMBL/GenBank/DDBJ whole genome shotgun (WGS) entry which is preliminary data.</text>
</comment>
<dbReference type="EMBL" id="BOMM01000047">
    <property type="protein sequence ID" value="GIE13117.1"/>
    <property type="molecule type" value="Genomic_DNA"/>
</dbReference>
<dbReference type="Proteomes" id="UP000598174">
    <property type="component" value="Unassembled WGS sequence"/>
</dbReference>
<dbReference type="AlphaFoldDB" id="A0A919J4B4"/>
<feature type="compositionally biased region" description="Basic and acidic residues" evidence="1">
    <location>
        <begin position="132"/>
        <end position="144"/>
    </location>
</feature>